<proteinExistence type="predicted"/>
<dbReference type="EMBL" id="QOVF01000002">
    <property type="protein sequence ID" value="KAA0695363.1"/>
    <property type="molecule type" value="Genomic_DNA"/>
</dbReference>
<dbReference type="RefSeq" id="WP_149332473.1">
    <property type="nucleotide sequence ID" value="NZ_QOVF01000002.1"/>
</dbReference>
<dbReference type="OrthoDB" id="9779797at2"/>
<gene>
    <name evidence="1" type="ORF">DT594_09645</name>
</gene>
<dbReference type="Pfam" id="PF11199">
    <property type="entry name" value="DUF2891"/>
    <property type="match status" value="1"/>
</dbReference>
<dbReference type="Proteomes" id="UP000463138">
    <property type="component" value="Unassembled WGS sequence"/>
</dbReference>
<name>A0A7V7GUU5_9GAMM</name>
<sequence length="335" mass="37640">MHILTADSASHFAQIALGHVRREYPHSGNLRLNSPGDLALPHQQHPIFYGSYDWHSCVHSYWLLTHLLRIHPELPEAEAITELFNEQLTADKVVGELEYFMLPGRQGFERPYGWAWLLKLAHELALLPAGAGERWRRNLQPLAEELAGRFTRYLPKLAFPIRSGSHSNTAFALTLALDYAHQAGDQALQQVICARARRYFVDDQDCRPWEPGGEDFLSPSWQQALLMQRVLPGADFGVWFSRFLPDLAAGQPSCLLSPVGVTDRSDGRLAHLDGLNLSRAWCMRRLSAELPAADARKKLLESVASAHLQAGLAHLQDDYMGEHWLTTFALLALAD</sequence>
<keyword evidence="2" id="KW-1185">Reference proteome</keyword>
<dbReference type="AlphaFoldDB" id="A0A7V7GUU5"/>
<protein>
    <submittedName>
        <fullName evidence="1">DUF2891 domain-containing protein</fullName>
    </submittedName>
</protein>
<comment type="caution">
    <text evidence="1">The sequence shown here is derived from an EMBL/GenBank/DDBJ whole genome shotgun (WGS) entry which is preliminary data.</text>
</comment>
<reference evidence="1 2" key="1">
    <citation type="submission" date="2018-07" db="EMBL/GenBank/DDBJ databases">
        <title>Pseudomonas laoshanensis sp. nov., isolated from soil.</title>
        <authorList>
            <person name="Sun J."/>
            <person name="Yu L."/>
            <person name="Wang M."/>
            <person name="Zhang C."/>
        </authorList>
    </citation>
    <scope>NUCLEOTIDE SEQUENCE [LARGE SCALE GENOMIC DNA]</scope>
    <source>
        <strain evidence="1 2">Y22</strain>
    </source>
</reference>
<evidence type="ECO:0000313" key="2">
    <source>
        <dbReference type="Proteomes" id="UP000463138"/>
    </source>
</evidence>
<evidence type="ECO:0000313" key="1">
    <source>
        <dbReference type="EMBL" id="KAA0695363.1"/>
    </source>
</evidence>
<dbReference type="InterPro" id="IPR021365">
    <property type="entry name" value="DUF2891"/>
</dbReference>
<organism evidence="1 2">
    <name type="scientific">Halopseudomonas laoshanensis</name>
    <dbReference type="NCBI Taxonomy" id="2268758"/>
    <lineage>
        <taxon>Bacteria</taxon>
        <taxon>Pseudomonadati</taxon>
        <taxon>Pseudomonadota</taxon>
        <taxon>Gammaproteobacteria</taxon>
        <taxon>Pseudomonadales</taxon>
        <taxon>Pseudomonadaceae</taxon>
        <taxon>Halopseudomonas</taxon>
    </lineage>
</organism>
<accession>A0A7V7GUU5</accession>